<evidence type="ECO:0000313" key="7">
    <source>
        <dbReference type="Proteomes" id="UP000294744"/>
    </source>
</evidence>
<evidence type="ECO:0000256" key="4">
    <source>
        <dbReference type="SAM" id="MobiDB-lite"/>
    </source>
</evidence>
<proteinExistence type="predicted"/>
<keyword evidence="7" id="KW-1185">Reference proteome</keyword>
<evidence type="ECO:0000256" key="2">
    <source>
        <dbReference type="ARBA" id="ARBA00023125"/>
    </source>
</evidence>
<keyword evidence="3" id="KW-0804">Transcription</keyword>
<dbReference type="Pfam" id="PF00392">
    <property type="entry name" value="GntR"/>
    <property type="match status" value="1"/>
</dbReference>
<dbReference type="Gene3D" id="1.10.10.10">
    <property type="entry name" value="Winged helix-like DNA-binding domain superfamily/Winged helix DNA-binding domain"/>
    <property type="match status" value="1"/>
</dbReference>
<dbReference type="SUPFAM" id="SSF46785">
    <property type="entry name" value="Winged helix' DNA-binding domain"/>
    <property type="match status" value="1"/>
</dbReference>
<dbReference type="AlphaFoldDB" id="A0A4R4UVX1"/>
<organism evidence="6 7">
    <name type="scientific">Saccharopolyspora aridisoli</name>
    <dbReference type="NCBI Taxonomy" id="2530385"/>
    <lineage>
        <taxon>Bacteria</taxon>
        <taxon>Bacillati</taxon>
        <taxon>Actinomycetota</taxon>
        <taxon>Actinomycetes</taxon>
        <taxon>Pseudonocardiales</taxon>
        <taxon>Pseudonocardiaceae</taxon>
        <taxon>Saccharopolyspora</taxon>
    </lineage>
</organism>
<comment type="caution">
    <text evidence="6">The sequence shown here is derived from an EMBL/GenBank/DDBJ whole genome shotgun (WGS) entry which is preliminary data.</text>
</comment>
<feature type="domain" description="HTH gntR-type" evidence="5">
    <location>
        <begin position="22"/>
        <end position="55"/>
    </location>
</feature>
<accession>A0A4R4UVX1</accession>
<dbReference type="GO" id="GO:0003700">
    <property type="term" value="F:DNA-binding transcription factor activity"/>
    <property type="evidence" value="ECO:0007669"/>
    <property type="project" value="InterPro"/>
</dbReference>
<evidence type="ECO:0000313" key="6">
    <source>
        <dbReference type="EMBL" id="TDC96300.1"/>
    </source>
</evidence>
<feature type="compositionally biased region" description="Basic and acidic residues" evidence="4">
    <location>
        <begin position="41"/>
        <end position="51"/>
    </location>
</feature>
<dbReference type="Proteomes" id="UP000294744">
    <property type="component" value="Unassembled WGS sequence"/>
</dbReference>
<gene>
    <name evidence="6" type="ORF">E1161_02100</name>
</gene>
<sequence length="66" mass="7488">MTESERSSANQSSSEPVRKVRTYEQVTAQIEQRVLDGATRPGDRLPSEREFAQLLRGQPGRRCGKR</sequence>
<dbReference type="InterPro" id="IPR036390">
    <property type="entry name" value="WH_DNA-bd_sf"/>
</dbReference>
<dbReference type="InterPro" id="IPR000524">
    <property type="entry name" value="Tscrpt_reg_HTH_GntR"/>
</dbReference>
<feature type="region of interest" description="Disordered" evidence="4">
    <location>
        <begin position="37"/>
        <end position="66"/>
    </location>
</feature>
<dbReference type="RefSeq" id="WP_132618949.1">
    <property type="nucleotide sequence ID" value="NZ_SMKV01000002.1"/>
</dbReference>
<dbReference type="EMBL" id="SMKV01000002">
    <property type="protein sequence ID" value="TDC96300.1"/>
    <property type="molecule type" value="Genomic_DNA"/>
</dbReference>
<evidence type="ECO:0000256" key="1">
    <source>
        <dbReference type="ARBA" id="ARBA00023015"/>
    </source>
</evidence>
<keyword evidence="1" id="KW-0805">Transcription regulation</keyword>
<keyword evidence="2" id="KW-0238">DNA-binding</keyword>
<protein>
    <submittedName>
        <fullName evidence="6">GntR family transcriptional regulator</fullName>
    </submittedName>
</protein>
<dbReference type="GO" id="GO:0003677">
    <property type="term" value="F:DNA binding"/>
    <property type="evidence" value="ECO:0007669"/>
    <property type="project" value="UniProtKB-KW"/>
</dbReference>
<evidence type="ECO:0000259" key="5">
    <source>
        <dbReference type="Pfam" id="PF00392"/>
    </source>
</evidence>
<name>A0A4R4UVX1_9PSEU</name>
<reference evidence="6 7" key="1">
    <citation type="submission" date="2019-03" db="EMBL/GenBank/DDBJ databases">
        <title>Draft genome sequences of novel Actinobacteria.</title>
        <authorList>
            <person name="Sahin N."/>
            <person name="Ay H."/>
            <person name="Saygin H."/>
        </authorList>
    </citation>
    <scope>NUCLEOTIDE SEQUENCE [LARGE SCALE GENOMIC DNA]</scope>
    <source>
        <strain evidence="6 7">16K404</strain>
    </source>
</reference>
<dbReference type="OrthoDB" id="4535513at2"/>
<dbReference type="InterPro" id="IPR036388">
    <property type="entry name" value="WH-like_DNA-bd_sf"/>
</dbReference>
<evidence type="ECO:0000256" key="3">
    <source>
        <dbReference type="ARBA" id="ARBA00023163"/>
    </source>
</evidence>
<feature type="region of interest" description="Disordered" evidence="4">
    <location>
        <begin position="1"/>
        <end position="22"/>
    </location>
</feature>